<dbReference type="EMBL" id="BMDY01000009">
    <property type="protein sequence ID" value="GGB05765.1"/>
    <property type="molecule type" value="Genomic_DNA"/>
</dbReference>
<name>A0ABQ1I291_9ALTE</name>
<dbReference type="PROSITE" id="PS50965">
    <property type="entry name" value="NERD"/>
    <property type="match status" value="1"/>
</dbReference>
<feature type="domain" description="NERD" evidence="1">
    <location>
        <begin position="1"/>
        <end position="87"/>
    </location>
</feature>
<keyword evidence="3" id="KW-1185">Reference proteome</keyword>
<proteinExistence type="predicted"/>
<dbReference type="InterPro" id="IPR011528">
    <property type="entry name" value="NERD"/>
</dbReference>
<sequence length="196" mass="22237">MSVQLVSIIISIAISGITIPLETKNMKGWIFGSERQKQWTQQIYRHRSKFQNPLHQNYKHLKALESSLDLKPTDLFSVVCFVGDASFKTAMPENVTHIRGCLRFIRSKQERVFTESEVEALVVKLEELKLKRGLRTSLKHKANVSELVAEKSRQRQSGEACPKCGAELVERLAKRAKNAGNAFIGCSAYPRCKFTQ</sequence>
<dbReference type="Gene3D" id="3.30.65.10">
    <property type="entry name" value="Bacterial Topoisomerase I, domain 1"/>
    <property type="match status" value="1"/>
</dbReference>
<protein>
    <recommendedName>
        <fullName evidence="1">NERD domain-containing protein</fullName>
    </recommendedName>
</protein>
<reference evidence="3" key="1">
    <citation type="journal article" date="2019" name="Int. J. Syst. Evol. Microbiol.">
        <title>The Global Catalogue of Microorganisms (GCM) 10K type strain sequencing project: providing services to taxonomists for standard genome sequencing and annotation.</title>
        <authorList>
            <consortium name="The Broad Institute Genomics Platform"/>
            <consortium name="The Broad Institute Genome Sequencing Center for Infectious Disease"/>
            <person name="Wu L."/>
            <person name="Ma J."/>
        </authorList>
    </citation>
    <scope>NUCLEOTIDE SEQUENCE [LARGE SCALE GENOMIC DNA]</scope>
    <source>
        <strain evidence="3">CGMCC 1.10131</strain>
    </source>
</reference>
<accession>A0ABQ1I291</accession>
<evidence type="ECO:0000259" key="1">
    <source>
        <dbReference type="PROSITE" id="PS50965"/>
    </source>
</evidence>
<gene>
    <name evidence="2" type="ORF">GCM10007414_18910</name>
</gene>
<comment type="caution">
    <text evidence="2">The sequence shown here is derived from an EMBL/GenBank/DDBJ whole genome shotgun (WGS) entry which is preliminary data.</text>
</comment>
<dbReference type="Pfam" id="PF08378">
    <property type="entry name" value="NERD"/>
    <property type="match status" value="1"/>
</dbReference>
<dbReference type="Proteomes" id="UP000651977">
    <property type="component" value="Unassembled WGS sequence"/>
</dbReference>
<evidence type="ECO:0000313" key="2">
    <source>
        <dbReference type="EMBL" id="GGB05765.1"/>
    </source>
</evidence>
<dbReference type="RefSeq" id="WP_055734215.1">
    <property type="nucleotide sequence ID" value="NZ_BMDY01000009.1"/>
</dbReference>
<dbReference type="SUPFAM" id="SSF57783">
    <property type="entry name" value="Zinc beta-ribbon"/>
    <property type="match status" value="1"/>
</dbReference>
<dbReference type="Pfam" id="PF01396">
    <property type="entry name" value="Zn_ribbon_Top1"/>
    <property type="match status" value="1"/>
</dbReference>
<organism evidence="2 3">
    <name type="scientific">Agarivorans gilvus</name>
    <dbReference type="NCBI Taxonomy" id="680279"/>
    <lineage>
        <taxon>Bacteria</taxon>
        <taxon>Pseudomonadati</taxon>
        <taxon>Pseudomonadota</taxon>
        <taxon>Gammaproteobacteria</taxon>
        <taxon>Alteromonadales</taxon>
        <taxon>Alteromonadaceae</taxon>
        <taxon>Agarivorans</taxon>
    </lineage>
</organism>
<dbReference type="InterPro" id="IPR013498">
    <property type="entry name" value="Topo_IA_Znf"/>
</dbReference>
<evidence type="ECO:0000313" key="3">
    <source>
        <dbReference type="Proteomes" id="UP000651977"/>
    </source>
</evidence>